<comment type="caution">
    <text evidence="1">The sequence shown here is derived from an EMBL/GenBank/DDBJ whole genome shotgun (WGS) entry which is preliminary data.</text>
</comment>
<dbReference type="Proteomes" id="UP000077115">
    <property type="component" value="Unassembled WGS sequence"/>
</dbReference>
<dbReference type="VEuPathDB" id="FungiDB:BDEG_28637"/>
<reference evidence="1 2" key="2">
    <citation type="submission" date="2016-05" db="EMBL/GenBank/DDBJ databases">
        <title>Lineage-specific infection strategies underlie the spectrum of fungal disease in amphibians.</title>
        <authorList>
            <person name="Cuomo C.A."/>
            <person name="Farrer R.A."/>
            <person name="James T."/>
            <person name="Longcore J."/>
            <person name="Birren B."/>
        </authorList>
    </citation>
    <scope>NUCLEOTIDE SEQUENCE [LARGE SCALE GENOMIC DNA]</scope>
    <source>
        <strain evidence="1 2">JEL423</strain>
    </source>
</reference>
<proteinExistence type="predicted"/>
<gene>
    <name evidence="1" type="ORF">BDEG_28637</name>
</gene>
<organism evidence="1 2">
    <name type="scientific">Batrachochytrium dendrobatidis (strain JEL423)</name>
    <dbReference type="NCBI Taxonomy" id="403673"/>
    <lineage>
        <taxon>Eukaryota</taxon>
        <taxon>Fungi</taxon>
        <taxon>Fungi incertae sedis</taxon>
        <taxon>Chytridiomycota</taxon>
        <taxon>Chytridiomycota incertae sedis</taxon>
        <taxon>Chytridiomycetes</taxon>
        <taxon>Rhizophydiales</taxon>
        <taxon>Rhizophydiales incertae sedis</taxon>
        <taxon>Batrachochytrium</taxon>
    </lineage>
</organism>
<evidence type="ECO:0000313" key="2">
    <source>
        <dbReference type="Proteomes" id="UP000077115"/>
    </source>
</evidence>
<protein>
    <submittedName>
        <fullName evidence="1">Uncharacterized protein</fullName>
    </submittedName>
</protein>
<name>A0A177VY49_BATDL</name>
<dbReference type="AlphaFoldDB" id="A0A177VY49"/>
<sequence>MQNAPVSQSQSKTHILETLKDKKVKLTKDPPKAFYLASKITNLSTKSDCSKANVNLFSNNAPALKQRELSRRTNLRLKFSCFKSIDSEKPFIPHLTPFTIAPRLLSTLEDNPYRKRLQREIDEAFQDIISSAICLKK</sequence>
<dbReference type="EMBL" id="AATT01000296">
    <property type="protein sequence ID" value="OAJ32753.1"/>
    <property type="molecule type" value="Genomic_DNA"/>
</dbReference>
<accession>A0A177VY49</accession>
<evidence type="ECO:0000313" key="1">
    <source>
        <dbReference type="EMBL" id="OAJ32753.1"/>
    </source>
</evidence>
<reference evidence="1 2" key="1">
    <citation type="submission" date="2006-10" db="EMBL/GenBank/DDBJ databases">
        <title>The Genome Sequence of Batrachochytrium dendrobatidis JEL423.</title>
        <authorList>
            <consortium name="The Broad Institute Genome Sequencing Platform"/>
            <person name="Birren B."/>
            <person name="Lander E."/>
            <person name="Galagan J."/>
            <person name="Cuomo C."/>
            <person name="Devon K."/>
            <person name="Jaffe D."/>
            <person name="Butler J."/>
            <person name="Alvarez P."/>
            <person name="Gnerre S."/>
            <person name="Grabherr M."/>
            <person name="Kleber M."/>
            <person name="Mauceli E."/>
            <person name="Brockman W."/>
            <person name="Young S."/>
            <person name="LaButti K."/>
            <person name="Sykes S."/>
            <person name="DeCaprio D."/>
            <person name="Crawford M."/>
            <person name="Koehrsen M."/>
            <person name="Engels R."/>
            <person name="Montgomery P."/>
            <person name="Pearson M."/>
            <person name="Howarth C."/>
            <person name="Larson L."/>
            <person name="White J."/>
            <person name="O'Leary S."/>
            <person name="Kodira C."/>
            <person name="Zeng Q."/>
            <person name="Yandava C."/>
            <person name="Alvarado L."/>
            <person name="Longcore J."/>
            <person name="James T."/>
        </authorList>
    </citation>
    <scope>NUCLEOTIDE SEQUENCE [LARGE SCALE GENOMIC DNA]</scope>
    <source>
        <strain evidence="1 2">JEL423</strain>
    </source>
</reference>